<dbReference type="PROSITE" id="PS00521">
    <property type="entry name" value="P5CR"/>
    <property type="match status" value="1"/>
</dbReference>
<dbReference type="InterPro" id="IPR029036">
    <property type="entry name" value="P5CR_dimer"/>
</dbReference>
<keyword evidence="6 9" id="KW-0028">Amino-acid biosynthesis</keyword>
<evidence type="ECO:0000256" key="8">
    <source>
        <dbReference type="PIRSR" id="PIRSR000193-1"/>
    </source>
</evidence>
<evidence type="ECO:0000256" key="4">
    <source>
        <dbReference type="ARBA" id="ARBA00023002"/>
    </source>
</evidence>
<dbReference type="Gene3D" id="1.10.3730.10">
    <property type="entry name" value="ProC C-terminal domain-like"/>
    <property type="match status" value="1"/>
</dbReference>
<evidence type="ECO:0000259" key="10">
    <source>
        <dbReference type="Pfam" id="PF03807"/>
    </source>
</evidence>
<evidence type="ECO:0000256" key="5">
    <source>
        <dbReference type="ARBA" id="ARBA00058118"/>
    </source>
</evidence>
<comment type="similarity">
    <text evidence="1 6 9">Belongs to the pyrroline-5-carboxylate reductase family.</text>
</comment>
<dbReference type="GO" id="GO:0005737">
    <property type="term" value="C:cytoplasm"/>
    <property type="evidence" value="ECO:0007669"/>
    <property type="project" value="UniProtKB-SubCell"/>
</dbReference>
<evidence type="ECO:0000256" key="9">
    <source>
        <dbReference type="RuleBase" id="RU003903"/>
    </source>
</evidence>
<evidence type="ECO:0000256" key="6">
    <source>
        <dbReference type="HAMAP-Rule" id="MF_01925"/>
    </source>
</evidence>
<dbReference type="PANTHER" id="PTHR11645">
    <property type="entry name" value="PYRROLINE-5-CARBOXYLATE REDUCTASE"/>
    <property type="match status" value="1"/>
</dbReference>
<evidence type="ECO:0000256" key="1">
    <source>
        <dbReference type="ARBA" id="ARBA00005525"/>
    </source>
</evidence>
<evidence type="ECO:0000256" key="7">
    <source>
        <dbReference type="NCBIfam" id="TIGR00112"/>
    </source>
</evidence>
<protein>
    <recommendedName>
        <fullName evidence="6 7">Pyrroline-5-carboxylate reductase</fullName>
        <shortName evidence="6">P5C reductase</shortName>
        <shortName evidence="6">P5CR</shortName>
        <ecNumber evidence="6 7">1.5.1.2</ecNumber>
    </recommendedName>
    <alternativeName>
        <fullName evidence="6">PCA reductase</fullName>
    </alternativeName>
</protein>
<dbReference type="EMBL" id="LELK01000004">
    <property type="protein sequence ID" value="KMM37281.1"/>
    <property type="molecule type" value="Genomic_DNA"/>
</dbReference>
<reference evidence="12" key="1">
    <citation type="submission" date="2015-06" db="EMBL/GenBank/DDBJ databases">
        <authorList>
            <person name="Liu B."/>
            <person name="Wang J."/>
            <person name="Zhu Y."/>
            <person name="Liu G."/>
            <person name="Chen Q."/>
            <person name="Zheng C."/>
            <person name="Che J."/>
            <person name="Ge C."/>
            <person name="Shi H."/>
            <person name="Pan Z."/>
            <person name="Liu X."/>
        </authorList>
    </citation>
    <scope>NUCLEOTIDE SEQUENCE [LARGE SCALE GENOMIC DNA]</scope>
    <source>
        <strain evidence="12">DSM 16346</strain>
    </source>
</reference>
<accession>A0A0J6CM29</accession>
<comment type="caution">
    <text evidence="12">The sequence shown here is derived from an EMBL/GenBank/DDBJ whole genome shotgun (WGS) entry which is preliminary data.</text>
</comment>
<feature type="binding site" evidence="8">
    <location>
        <begin position="69"/>
        <end position="72"/>
    </location>
    <ligand>
        <name>NADP(+)</name>
        <dbReference type="ChEBI" id="CHEBI:58349"/>
    </ligand>
</feature>
<dbReference type="EC" id="1.5.1.2" evidence="6 7"/>
<dbReference type="FunFam" id="1.10.3730.10:FF:000001">
    <property type="entry name" value="Pyrroline-5-carboxylate reductase"/>
    <property type="match status" value="1"/>
</dbReference>
<dbReference type="Proteomes" id="UP000035996">
    <property type="component" value="Unassembled WGS sequence"/>
</dbReference>
<comment type="catalytic activity">
    <reaction evidence="6 9">
        <text>L-proline + NADP(+) = (S)-1-pyrroline-5-carboxylate + NADPH + 2 H(+)</text>
        <dbReference type="Rhea" id="RHEA:14109"/>
        <dbReference type="ChEBI" id="CHEBI:15378"/>
        <dbReference type="ChEBI" id="CHEBI:17388"/>
        <dbReference type="ChEBI" id="CHEBI:57783"/>
        <dbReference type="ChEBI" id="CHEBI:58349"/>
        <dbReference type="ChEBI" id="CHEBI:60039"/>
        <dbReference type="EC" id="1.5.1.2"/>
    </reaction>
</comment>
<evidence type="ECO:0000313" key="12">
    <source>
        <dbReference type="EMBL" id="KMM37281.1"/>
    </source>
</evidence>
<dbReference type="Pfam" id="PF03807">
    <property type="entry name" value="F420_oxidored"/>
    <property type="match status" value="1"/>
</dbReference>
<evidence type="ECO:0000256" key="3">
    <source>
        <dbReference type="ARBA" id="ARBA00022857"/>
    </source>
</evidence>
<evidence type="ECO:0000313" key="13">
    <source>
        <dbReference type="Proteomes" id="UP000035996"/>
    </source>
</evidence>
<dbReference type="HAMAP" id="MF_01925">
    <property type="entry name" value="P5C_reductase"/>
    <property type="match status" value="1"/>
</dbReference>
<comment type="subcellular location">
    <subcellularLocation>
        <location evidence="6">Cytoplasm</location>
    </subcellularLocation>
</comment>
<dbReference type="RefSeq" id="WP_048312172.1">
    <property type="nucleotide sequence ID" value="NZ_CP119526.1"/>
</dbReference>
<dbReference type="SUPFAM" id="SSF51735">
    <property type="entry name" value="NAD(P)-binding Rossmann-fold domains"/>
    <property type="match status" value="1"/>
</dbReference>
<keyword evidence="2 6" id="KW-0641">Proline biosynthesis</keyword>
<gene>
    <name evidence="6" type="primary">proC</name>
    <name evidence="12" type="ORF">AB986_15580</name>
</gene>
<dbReference type="NCBIfam" id="TIGR00112">
    <property type="entry name" value="proC"/>
    <property type="match status" value="1"/>
</dbReference>
<comment type="pathway">
    <text evidence="6 9">Amino-acid biosynthesis; L-proline biosynthesis; L-proline from L-glutamate 5-semialdehyde: step 1/1.</text>
</comment>
<keyword evidence="4 6" id="KW-0560">Oxidoreductase</keyword>
<dbReference type="SUPFAM" id="SSF48179">
    <property type="entry name" value="6-phosphogluconate dehydrogenase C-terminal domain-like"/>
    <property type="match status" value="1"/>
</dbReference>
<dbReference type="Gene3D" id="3.40.50.720">
    <property type="entry name" value="NAD(P)-binding Rossmann-like Domain"/>
    <property type="match status" value="1"/>
</dbReference>
<dbReference type="Pfam" id="PF14748">
    <property type="entry name" value="P5CR_dimer"/>
    <property type="match status" value="1"/>
</dbReference>
<dbReference type="InterPro" id="IPR036291">
    <property type="entry name" value="NAD(P)-bd_dom_sf"/>
</dbReference>
<evidence type="ECO:0000259" key="11">
    <source>
        <dbReference type="Pfam" id="PF14748"/>
    </source>
</evidence>
<keyword evidence="3 6" id="KW-0521">NADP</keyword>
<comment type="catalytic activity">
    <reaction evidence="6">
        <text>L-proline + NAD(+) = (S)-1-pyrroline-5-carboxylate + NADH + 2 H(+)</text>
        <dbReference type="Rhea" id="RHEA:14105"/>
        <dbReference type="ChEBI" id="CHEBI:15378"/>
        <dbReference type="ChEBI" id="CHEBI:17388"/>
        <dbReference type="ChEBI" id="CHEBI:57540"/>
        <dbReference type="ChEBI" id="CHEBI:57945"/>
        <dbReference type="ChEBI" id="CHEBI:60039"/>
        <dbReference type="EC" id="1.5.1.2"/>
    </reaction>
</comment>
<dbReference type="InterPro" id="IPR008927">
    <property type="entry name" value="6-PGluconate_DH-like_C_sf"/>
</dbReference>
<dbReference type="InterPro" id="IPR000304">
    <property type="entry name" value="Pyrroline-COOH_reductase"/>
</dbReference>
<name>A0A0J6CM29_9BACL</name>
<feature type="domain" description="Pyrroline-5-carboxylate reductase dimerisation" evidence="11">
    <location>
        <begin position="159"/>
        <end position="261"/>
    </location>
</feature>
<dbReference type="OrthoDB" id="9805754at2"/>
<dbReference type="GO" id="GO:0055129">
    <property type="term" value="P:L-proline biosynthetic process"/>
    <property type="evidence" value="ECO:0007669"/>
    <property type="project" value="UniProtKB-UniRule"/>
</dbReference>
<dbReference type="UniPathway" id="UPA00098">
    <property type="reaction ID" value="UER00361"/>
</dbReference>
<comment type="function">
    <text evidence="5 6">Catalyzes the reduction of 1-pyrroline-5-carboxylate (PCA) to L-proline.</text>
</comment>
<dbReference type="PATRIC" id="fig|157733.3.peg.1196"/>
<dbReference type="PANTHER" id="PTHR11645:SF49">
    <property type="entry name" value="PYRROLINE-5-CARBOXYLATE REDUCTASE 1"/>
    <property type="match status" value="1"/>
</dbReference>
<organism evidence="12 13">
    <name type="scientific">Guptibacillus hwajinpoensis</name>
    <dbReference type="NCBI Taxonomy" id="208199"/>
    <lineage>
        <taxon>Bacteria</taxon>
        <taxon>Bacillati</taxon>
        <taxon>Bacillota</taxon>
        <taxon>Bacilli</taxon>
        <taxon>Bacillales</taxon>
        <taxon>Guptibacillaceae</taxon>
        <taxon>Guptibacillus</taxon>
    </lineage>
</organism>
<feature type="binding site" evidence="8">
    <location>
        <begin position="9"/>
        <end position="14"/>
    </location>
    <ligand>
        <name>NADP(+)</name>
        <dbReference type="ChEBI" id="CHEBI:58349"/>
    </ligand>
</feature>
<dbReference type="InterPro" id="IPR028939">
    <property type="entry name" value="P5C_Rdtase_cat_N"/>
</dbReference>
<dbReference type="AlphaFoldDB" id="A0A0J6CM29"/>
<proteinExistence type="inferred from homology"/>
<dbReference type="PIRSF" id="PIRSF000193">
    <property type="entry name" value="Pyrrol-5-carb_rd"/>
    <property type="match status" value="1"/>
</dbReference>
<sequence length="264" mass="28274">MNKPNILFIGAGRMAEAIFAGLKQPNTIGTITISNQSDQERLEQLKDTYEVETASWQEVISDHEVIILAMPPSAHPAVLAELANKVDNQFIITVAAGIGPSVLEEALPNRPTAWIMPNTAADIGESMSLFACGKHVLSEHREVLQTILYAIGESTELTEEQIHHLTAVTGSAPAFVYHMAESLEITAKSYGLSTDVARKLVVQMIYGSASMLKDGREAGDLRDQVTTPGGATAAGLEVLENGNFSDLLHQAVLAVNAKAAEQAK</sequence>
<evidence type="ECO:0000256" key="2">
    <source>
        <dbReference type="ARBA" id="ARBA00022650"/>
    </source>
</evidence>
<dbReference type="STRING" id="157733.AB986_15580"/>
<feature type="domain" description="Pyrroline-5-carboxylate reductase catalytic N-terminal" evidence="10">
    <location>
        <begin position="6"/>
        <end position="97"/>
    </location>
</feature>
<keyword evidence="13" id="KW-1185">Reference proteome</keyword>
<dbReference type="GO" id="GO:0004735">
    <property type="term" value="F:pyrroline-5-carboxylate reductase activity"/>
    <property type="evidence" value="ECO:0007669"/>
    <property type="project" value="UniProtKB-UniRule"/>
</dbReference>
<keyword evidence="6" id="KW-0963">Cytoplasm</keyword>
<dbReference type="InterPro" id="IPR053790">
    <property type="entry name" value="P5CR-like_CS"/>
</dbReference>